<comment type="caution">
    <text evidence="2">The sequence shown here is derived from an EMBL/GenBank/DDBJ whole genome shotgun (WGS) entry which is preliminary data.</text>
</comment>
<evidence type="ECO:0000313" key="2">
    <source>
        <dbReference type="EMBL" id="KUF80705.1"/>
    </source>
</evidence>
<sequence length="401" mass="45184">MEPDAPVARRLAPELPAAATPPPLLTSCQAPLLIDQDFQGTPQSFVSTDAPPMLDRGIVANSSSRLMRNATQAATTAATDFHAACSGYMVEGHFAWEPYEKKTCFNNGWRRDSPYEALLRLANVVLSDNMYMRLIEVTGRNFDRADLDDVTDSLKAQFWRDVATVYCPNDDKFKGFIEYDADSDGIDPGTIVPHSPAKLEEMWMELTSFFSISEANFRLSGTHDHEFKRFVQGKLDVLYLGYWLKERPQALSSVKGGMYEEGEFDSLSSFTPTREHRRATQASEVPAGSERVLTRSPKQLLKKKTKTHSDSTDDVLVTLVGRIAAAREAEITLAREQDQEATARVRAEYYKMLDDIRKRISAIESEMSSAASPIKLRLQVDLDFFLEERQMIMDALREQNL</sequence>
<evidence type="ECO:0000256" key="1">
    <source>
        <dbReference type="SAM" id="MobiDB-lite"/>
    </source>
</evidence>
<protein>
    <submittedName>
        <fullName evidence="2">Uncharacterized protein</fullName>
    </submittedName>
</protein>
<accession>A0A0W8C9I9</accession>
<dbReference type="AlphaFoldDB" id="A0A0W8C9I9"/>
<evidence type="ECO:0000313" key="3">
    <source>
        <dbReference type="Proteomes" id="UP000052943"/>
    </source>
</evidence>
<feature type="region of interest" description="Disordered" evidence="1">
    <location>
        <begin position="266"/>
        <end position="307"/>
    </location>
</feature>
<name>A0A0W8C9I9_PHYNI</name>
<dbReference type="STRING" id="4790.A0A0W8C9I9"/>
<reference evidence="2 3" key="1">
    <citation type="submission" date="2015-11" db="EMBL/GenBank/DDBJ databases">
        <title>Genomes and virulence difference between two physiological races of Phytophthora nicotianae.</title>
        <authorList>
            <person name="Liu H."/>
            <person name="Ma X."/>
            <person name="Yu H."/>
            <person name="Fang D."/>
            <person name="Li Y."/>
            <person name="Wang X."/>
            <person name="Wang W."/>
            <person name="Dong Y."/>
            <person name="Xiao B."/>
        </authorList>
    </citation>
    <scope>NUCLEOTIDE SEQUENCE [LARGE SCALE GENOMIC DNA]</scope>
    <source>
        <strain evidence="3">race 0</strain>
    </source>
</reference>
<organism evidence="2 3">
    <name type="scientific">Phytophthora nicotianae</name>
    <name type="common">Potato buckeye rot agent</name>
    <name type="synonym">Phytophthora parasitica</name>
    <dbReference type="NCBI Taxonomy" id="4792"/>
    <lineage>
        <taxon>Eukaryota</taxon>
        <taxon>Sar</taxon>
        <taxon>Stramenopiles</taxon>
        <taxon>Oomycota</taxon>
        <taxon>Peronosporomycetes</taxon>
        <taxon>Peronosporales</taxon>
        <taxon>Peronosporaceae</taxon>
        <taxon>Phytophthora</taxon>
    </lineage>
</organism>
<gene>
    <name evidence="2" type="ORF">AM587_10007148</name>
</gene>
<dbReference type="Proteomes" id="UP000052943">
    <property type="component" value="Unassembled WGS sequence"/>
</dbReference>
<dbReference type="EMBL" id="LNFO01004522">
    <property type="protein sequence ID" value="KUF80705.1"/>
    <property type="molecule type" value="Genomic_DNA"/>
</dbReference>
<proteinExistence type="predicted"/>